<evidence type="ECO:0000256" key="1">
    <source>
        <dbReference type="SAM" id="MobiDB-lite"/>
    </source>
</evidence>
<feature type="region of interest" description="Disordered" evidence="1">
    <location>
        <begin position="45"/>
        <end position="66"/>
    </location>
</feature>
<protein>
    <recommendedName>
        <fullName evidence="2">Peptidase C39-like domain-containing protein</fullName>
    </recommendedName>
</protein>
<accession>M0I0G4</accession>
<dbReference type="PATRIC" id="fig|1230453.4.peg.39"/>
<feature type="region of interest" description="Disordered" evidence="1">
    <location>
        <begin position="1"/>
        <end position="22"/>
    </location>
</feature>
<dbReference type="SUPFAM" id="SSF54001">
    <property type="entry name" value="Cysteine proteinases"/>
    <property type="match status" value="1"/>
</dbReference>
<keyword evidence="4" id="KW-1185">Reference proteome</keyword>
<dbReference type="Gene3D" id="3.90.70.10">
    <property type="entry name" value="Cysteine proteinases"/>
    <property type="match status" value="1"/>
</dbReference>
<dbReference type="EMBL" id="AOLK01000002">
    <property type="protein sequence ID" value="ELZ89452.1"/>
    <property type="molecule type" value="Genomic_DNA"/>
</dbReference>
<reference evidence="3 4" key="1">
    <citation type="journal article" date="2014" name="PLoS Genet.">
        <title>Phylogenetically driven sequencing of extremely halophilic archaea reveals strategies for static and dynamic osmo-response.</title>
        <authorList>
            <person name="Becker E.A."/>
            <person name="Seitzer P.M."/>
            <person name="Tritt A."/>
            <person name="Larsen D."/>
            <person name="Krusor M."/>
            <person name="Yao A.I."/>
            <person name="Wu D."/>
            <person name="Madern D."/>
            <person name="Eisen J.A."/>
            <person name="Darling A.E."/>
            <person name="Facciotti M.T."/>
        </authorList>
    </citation>
    <scope>NUCLEOTIDE SEQUENCE [LARGE SCALE GENOMIC DNA]</scope>
    <source>
        <strain evidence="3 4">ATCC BAA-1513</strain>
    </source>
</reference>
<dbReference type="InterPro" id="IPR038765">
    <property type="entry name" value="Papain-like_cys_pep_sf"/>
</dbReference>
<evidence type="ECO:0000313" key="4">
    <source>
        <dbReference type="Proteomes" id="UP000011612"/>
    </source>
</evidence>
<dbReference type="AlphaFoldDB" id="M0I0G4"/>
<dbReference type="Proteomes" id="UP000011612">
    <property type="component" value="Unassembled WGS sequence"/>
</dbReference>
<evidence type="ECO:0000259" key="2">
    <source>
        <dbReference type="Pfam" id="PF13529"/>
    </source>
</evidence>
<evidence type="ECO:0000313" key="3">
    <source>
        <dbReference type="EMBL" id="ELZ89452.1"/>
    </source>
</evidence>
<sequence>MTAETPQLEVEKHGESVESQWSTADTIPTGDVQIQGSYGIVNGIEPWDANGGSGSLSGSDEGGADTSVPELYGNTPDKWEEWDGCAPFAGAQILMYHEGISVSDIEQREEIADRLHVLMETDPDGWTGYRMPRKGITKYPTSEVEHDYTGHDELWLSKKMFRNEIDAERPFMLNIPSNKGVKSDEKSYTGHTVVVHGYYESDNGFDVIHYNSWNTNEHRMQFGNWPINTWGTRVVH</sequence>
<proteinExistence type="predicted"/>
<gene>
    <name evidence="3" type="ORF">C453_00210</name>
</gene>
<feature type="domain" description="Peptidase C39-like" evidence="2">
    <location>
        <begin position="80"/>
        <end position="203"/>
    </location>
</feature>
<organism evidence="3 4">
    <name type="scientific">Haloferax elongans ATCC BAA-1513</name>
    <dbReference type="NCBI Taxonomy" id="1230453"/>
    <lineage>
        <taxon>Archaea</taxon>
        <taxon>Methanobacteriati</taxon>
        <taxon>Methanobacteriota</taxon>
        <taxon>Stenosarchaea group</taxon>
        <taxon>Halobacteria</taxon>
        <taxon>Halobacteriales</taxon>
        <taxon>Haloferacaceae</taxon>
        <taxon>Haloferax</taxon>
    </lineage>
</organism>
<dbReference type="Pfam" id="PF13529">
    <property type="entry name" value="Peptidase_C39_2"/>
    <property type="match status" value="1"/>
</dbReference>
<name>M0I0G4_HALEO</name>
<dbReference type="InterPro" id="IPR039564">
    <property type="entry name" value="Peptidase_C39-like"/>
</dbReference>
<comment type="caution">
    <text evidence="3">The sequence shown here is derived from an EMBL/GenBank/DDBJ whole genome shotgun (WGS) entry which is preliminary data.</text>
</comment>